<organism evidence="1 2">
    <name type="scientific">Fusarium duplospermum</name>
    <dbReference type="NCBI Taxonomy" id="1325734"/>
    <lineage>
        <taxon>Eukaryota</taxon>
        <taxon>Fungi</taxon>
        <taxon>Dikarya</taxon>
        <taxon>Ascomycota</taxon>
        <taxon>Pezizomycotina</taxon>
        <taxon>Sordariomycetes</taxon>
        <taxon>Hypocreomycetidae</taxon>
        <taxon>Hypocreales</taxon>
        <taxon>Nectriaceae</taxon>
        <taxon>Fusarium</taxon>
        <taxon>Fusarium solani species complex</taxon>
    </lineage>
</organism>
<dbReference type="OrthoDB" id="10321160at2759"/>
<sequence length="134" mass="15133">MIRYSWSTSRPFLAVAVHGRYYWVYCIRTSFSSRVQYHQSVSIPSRPNPYEHGAGPVKRAATDSLSRFLPSHLTRLKPVPRSQMMLRCELGEPSPAVTSQTAQRSDSRLITLANLPLGDLSSWHDDAACSSRMH</sequence>
<keyword evidence="2" id="KW-1185">Reference proteome</keyword>
<reference evidence="1 2" key="1">
    <citation type="submission" date="2017-06" db="EMBL/GenBank/DDBJ databases">
        <title>Comparative genomic analysis of Ambrosia Fusariam Clade fungi.</title>
        <authorList>
            <person name="Stajich J.E."/>
            <person name="Carrillo J."/>
            <person name="Kijimoto T."/>
            <person name="Eskalen A."/>
            <person name="O'Donnell K."/>
            <person name="Kasson M."/>
        </authorList>
    </citation>
    <scope>NUCLEOTIDE SEQUENCE [LARGE SCALE GENOMIC DNA]</scope>
    <source>
        <strain evidence="1 2">NRRL62584</strain>
    </source>
</reference>
<dbReference type="Proteomes" id="UP000288168">
    <property type="component" value="Unassembled WGS sequence"/>
</dbReference>
<evidence type="ECO:0000313" key="1">
    <source>
        <dbReference type="EMBL" id="RSL57872.1"/>
    </source>
</evidence>
<proteinExistence type="predicted"/>
<evidence type="ECO:0000313" key="2">
    <source>
        <dbReference type="Proteomes" id="UP000288168"/>
    </source>
</evidence>
<gene>
    <name evidence="1" type="ORF">CEP54_008081</name>
</gene>
<protein>
    <submittedName>
        <fullName evidence="1">Uncharacterized protein</fullName>
    </submittedName>
</protein>
<name>A0A428PY13_9HYPO</name>
<comment type="caution">
    <text evidence="1">The sequence shown here is derived from an EMBL/GenBank/DDBJ whole genome shotgun (WGS) entry which is preliminary data.</text>
</comment>
<dbReference type="EMBL" id="NKCI01000078">
    <property type="protein sequence ID" value="RSL57872.1"/>
    <property type="molecule type" value="Genomic_DNA"/>
</dbReference>
<accession>A0A428PY13</accession>
<dbReference type="AlphaFoldDB" id="A0A428PY13"/>